<accession>A0A9X6LYY8</accession>
<gene>
    <name evidence="1" type="ORF">BK716_06580</name>
</gene>
<dbReference type="Proteomes" id="UP000194816">
    <property type="component" value="Unassembled WGS sequence"/>
</dbReference>
<name>A0A9X6LYY8_BACUH</name>
<protein>
    <recommendedName>
        <fullName evidence="3">Phenylacetate--CoA ligase family protein</fullName>
    </recommendedName>
</protein>
<proteinExistence type="predicted"/>
<sequence>MRGIIKRLPYKIKLPLLYTASLIPQNLRQGKEYKEYANFLADSDSWDSKKIVEFQNLQLRLLIKHAYENVPFYTDVFNNYGIKTEDIKDIRDLEKLPLIDKEIVKLNRDKFIAKNFDINELNVTHTGGTTSSPMHFFNTNTTNNRELAFFNRIWKKYGYTNQTCLVLRGDAGKDGELYKYNPYQKKISINTRNLNDKKMDSILKVIEKFNPQYLQAYPSLVYLLAKHINERGMSGAVGKFNAVFCSSEKMYDFQREEIKKAFVTEVIDYYGHNERLTLMEYCPKCNLYHVIPEYGVTEFLTQDGNKAYQEGQIAQIVGTGFNNYAFPLIRYKTSDMVTTSGVISQSNCGKPYLSVKEIDGRSGDFLITRDGKHYSPTMLEFAIRYIENFKDLQLIQNTYDQLDVLIVPNQFYKKEEGNRFIIELQKRIDTDIHINIKMVEHISRPFNQKHRFIISNIK</sequence>
<reference evidence="1 2" key="1">
    <citation type="submission" date="2016-10" db="EMBL/GenBank/DDBJ databases">
        <title>Comparative genomics of Bacillus thuringiensis reveals a path to pathogens against multiple invertebrate hosts.</title>
        <authorList>
            <person name="Zheng J."/>
            <person name="Gao Q."/>
            <person name="Liu H."/>
            <person name="Peng D."/>
            <person name="Ruan L."/>
            <person name="Sun M."/>
        </authorList>
    </citation>
    <scope>NUCLEOTIDE SEQUENCE [LARGE SCALE GENOMIC DNA]</scope>
    <source>
        <strain evidence="1">BGSC 4AU1</strain>
    </source>
</reference>
<evidence type="ECO:0008006" key="3">
    <source>
        <dbReference type="Google" id="ProtNLM"/>
    </source>
</evidence>
<evidence type="ECO:0000313" key="2">
    <source>
        <dbReference type="Proteomes" id="UP000194816"/>
    </source>
</evidence>
<dbReference type="AlphaFoldDB" id="A0A9X6LYY8"/>
<dbReference type="Gene3D" id="3.40.50.12780">
    <property type="entry name" value="N-terminal domain of ligase-like"/>
    <property type="match status" value="1"/>
</dbReference>
<organism evidence="1 2">
    <name type="scientific">Bacillus thuringiensis subsp. higo</name>
    <dbReference type="NCBI Taxonomy" id="132266"/>
    <lineage>
        <taxon>Bacteria</taxon>
        <taxon>Bacillati</taxon>
        <taxon>Bacillota</taxon>
        <taxon>Bacilli</taxon>
        <taxon>Bacillales</taxon>
        <taxon>Bacillaceae</taxon>
        <taxon>Bacillus</taxon>
        <taxon>Bacillus cereus group</taxon>
    </lineage>
</organism>
<dbReference type="PANTHER" id="PTHR36932:SF1">
    <property type="entry name" value="CAPSULAR POLYSACCHARIDE BIOSYNTHESIS PROTEIN"/>
    <property type="match status" value="1"/>
</dbReference>
<dbReference type="PANTHER" id="PTHR36932">
    <property type="entry name" value="CAPSULAR POLYSACCHARIDE BIOSYNTHESIS PROTEIN"/>
    <property type="match status" value="1"/>
</dbReference>
<dbReference type="InterPro" id="IPR042099">
    <property type="entry name" value="ANL_N_sf"/>
</dbReference>
<dbReference type="InterPro" id="IPR053158">
    <property type="entry name" value="CapK_Type1_Caps_Biosynth"/>
</dbReference>
<dbReference type="RefSeq" id="WP_088114407.1">
    <property type="nucleotide sequence ID" value="NZ_PGSA01000117.1"/>
</dbReference>
<dbReference type="SUPFAM" id="SSF56801">
    <property type="entry name" value="Acetyl-CoA synthetase-like"/>
    <property type="match status" value="1"/>
</dbReference>
<dbReference type="EMBL" id="MOOK01000058">
    <property type="protein sequence ID" value="OUB57274.1"/>
    <property type="molecule type" value="Genomic_DNA"/>
</dbReference>
<evidence type="ECO:0000313" key="1">
    <source>
        <dbReference type="EMBL" id="OUB57274.1"/>
    </source>
</evidence>
<comment type="caution">
    <text evidence="1">The sequence shown here is derived from an EMBL/GenBank/DDBJ whole genome shotgun (WGS) entry which is preliminary data.</text>
</comment>